<dbReference type="Gene3D" id="3.60.130.10">
    <property type="entry name" value="Clavaminate synthase-like"/>
    <property type="match status" value="1"/>
</dbReference>
<dbReference type="GO" id="GO:0051213">
    <property type="term" value="F:dioxygenase activity"/>
    <property type="evidence" value="ECO:0007669"/>
    <property type="project" value="UniProtKB-KW"/>
</dbReference>
<dbReference type="InterPro" id="IPR003819">
    <property type="entry name" value="TauD/TfdA-like"/>
</dbReference>
<dbReference type="SUPFAM" id="SSF51197">
    <property type="entry name" value="Clavaminate synthase-like"/>
    <property type="match status" value="1"/>
</dbReference>
<reference evidence="3" key="1">
    <citation type="journal article" date="2012" name="ISME J.">
        <title>Roseobacter clade bacteria are abundant in coastal sediments and encode a novel combination of sulfur oxidation genes.</title>
        <authorList>
            <person name="Lenk S."/>
            <person name="Moraru C."/>
            <person name="Hahnke S."/>
            <person name="Arnds J."/>
            <person name="Richter M."/>
            <person name="Kube M."/>
            <person name="Reinhardt R."/>
            <person name="Brinkhoff T."/>
            <person name="Harder J."/>
            <person name="Amann R."/>
            <person name="Mussmann M."/>
        </authorList>
    </citation>
    <scope>NUCLEOTIDE SEQUENCE</scope>
</reference>
<feature type="domain" description="TauD/TfdA-like" evidence="2">
    <location>
        <begin position="32"/>
        <end position="231"/>
    </location>
</feature>
<organism evidence="3">
    <name type="scientific">uncultured bacterium ws156A7</name>
    <dbReference type="NCBI Taxonomy" id="1131828"/>
    <lineage>
        <taxon>Bacteria</taxon>
        <taxon>environmental samples</taxon>
    </lineage>
</organism>
<evidence type="ECO:0000256" key="1">
    <source>
        <dbReference type="ARBA" id="ARBA00023002"/>
    </source>
</evidence>
<gene>
    <name evidence="3" type="ORF">ws156A7_0014</name>
</gene>
<evidence type="ECO:0000259" key="2">
    <source>
        <dbReference type="Pfam" id="PF02668"/>
    </source>
</evidence>
<dbReference type="AlphaFoldDB" id="I1X4R8"/>
<protein>
    <submittedName>
        <fullName evidence="3">Dioxygenase-like protein</fullName>
    </submittedName>
</protein>
<keyword evidence="1" id="KW-0560">Oxidoreductase</keyword>
<dbReference type="EMBL" id="JQ256783">
    <property type="protein sequence ID" value="AFI78493.1"/>
    <property type="molecule type" value="Genomic_DNA"/>
</dbReference>
<dbReference type="Pfam" id="PF02668">
    <property type="entry name" value="TauD"/>
    <property type="match status" value="1"/>
</dbReference>
<accession>I1X4R8</accession>
<name>I1X4R8_9BACT</name>
<keyword evidence="3" id="KW-0223">Dioxygenase</keyword>
<proteinExistence type="predicted"/>
<dbReference type="InterPro" id="IPR042098">
    <property type="entry name" value="TauD-like_sf"/>
</dbReference>
<evidence type="ECO:0000313" key="3">
    <source>
        <dbReference type="EMBL" id="AFI78493.1"/>
    </source>
</evidence>
<sequence>MASELTALSEQVSVWNSAWYQLDDPDAASKRDIAKLGQQLGLVRMDGNLCADGDGITSLEVSPHGHKQDYIPYSNQPMNWHTDGYYNAIAAPVRAFILHCRRPAEQGGENSLLDPEYIYIRLRDLSVDLIAALMEEHALTIPENRTSAQAERPAQSGPVFSVDTHTGHLHMRYTARVRSIVWKTDSRLARARAAITGILEEDRWCHSLRLQPGQGVVANNVLHRRAGFDVPSDGTLGRLIYRARYYQRIRVGTPPVSAKLAAA</sequence>